<accession>A0A6G1JUE6</accession>
<dbReference type="PANTHER" id="PTHR30344">
    <property type="entry name" value="6-PHOSPHOGLUCONOLACTONASE-RELATED"/>
    <property type="match status" value="1"/>
</dbReference>
<gene>
    <name evidence="2" type="ORF">K504DRAFT_463228</name>
</gene>
<dbReference type="Proteomes" id="UP000799428">
    <property type="component" value="Unassembled WGS sequence"/>
</dbReference>
<dbReference type="Pfam" id="PF10282">
    <property type="entry name" value="Lactonase"/>
    <property type="match status" value="1"/>
</dbReference>
<name>A0A6G1JUE6_9PLEO</name>
<organism evidence="2 3">
    <name type="scientific">Pleomassaria siparia CBS 279.74</name>
    <dbReference type="NCBI Taxonomy" id="1314801"/>
    <lineage>
        <taxon>Eukaryota</taxon>
        <taxon>Fungi</taxon>
        <taxon>Dikarya</taxon>
        <taxon>Ascomycota</taxon>
        <taxon>Pezizomycotina</taxon>
        <taxon>Dothideomycetes</taxon>
        <taxon>Pleosporomycetidae</taxon>
        <taxon>Pleosporales</taxon>
        <taxon>Pleomassariaceae</taxon>
        <taxon>Pleomassaria</taxon>
    </lineage>
</organism>
<dbReference type="InterPro" id="IPR015943">
    <property type="entry name" value="WD40/YVTN_repeat-like_dom_sf"/>
</dbReference>
<dbReference type="InterPro" id="IPR050282">
    <property type="entry name" value="Cycloisomerase_2"/>
</dbReference>
<dbReference type="SUPFAM" id="SSF75011">
    <property type="entry name" value="3-carboxy-cis,cis-mucoante lactonizing enzyme"/>
    <property type="match status" value="1"/>
</dbReference>
<evidence type="ECO:0000313" key="2">
    <source>
        <dbReference type="EMBL" id="KAF2703787.1"/>
    </source>
</evidence>
<dbReference type="OrthoDB" id="1715191at2759"/>
<sequence length="365" mass="41111">MKHHLMIGTWTPPGVIITVAFDDEDMSLELVKKTDIPADEPISWMAFDHKRKNIYGASMKKWSSHAVKSPREIVHQASHPMGGYAEANDTQTRTRAIFLLPARQPPYAVYCNPFYEHAGYGNIFTVDPDTGALSTNLQNYEYSPESAIHGMVFDPTETYLYSADMWANRVWCHRKDEEGKLTTVGSTVAPGERDHPRWVEMHPAGRYLYVLMEAGNRLCEYTVGEEEAEGGSRLPVYTGREFPLIPPDIPNPHMYRSDVVFLTHSSRYLFATSRSNSPSLTGYIAAFAVDPSGAIQRQICLNPTPTSGGHSNAVSPCPWSDEWLALTDDEKGGVEIYRWHKEFLARVARLEIAEKGFGMNAIWYD</sequence>
<dbReference type="Gene3D" id="2.130.10.10">
    <property type="entry name" value="YVTN repeat-like/Quinoprotein amine dehydrogenase"/>
    <property type="match status" value="1"/>
</dbReference>
<dbReference type="AlphaFoldDB" id="A0A6G1JUE6"/>
<dbReference type="InterPro" id="IPR019405">
    <property type="entry name" value="Lactonase_7-beta_prop"/>
</dbReference>
<reference evidence="2" key="1">
    <citation type="journal article" date="2020" name="Stud. Mycol.">
        <title>101 Dothideomycetes genomes: a test case for predicting lifestyles and emergence of pathogens.</title>
        <authorList>
            <person name="Haridas S."/>
            <person name="Albert R."/>
            <person name="Binder M."/>
            <person name="Bloem J."/>
            <person name="Labutti K."/>
            <person name="Salamov A."/>
            <person name="Andreopoulos B."/>
            <person name="Baker S."/>
            <person name="Barry K."/>
            <person name="Bills G."/>
            <person name="Bluhm B."/>
            <person name="Cannon C."/>
            <person name="Castanera R."/>
            <person name="Culley D."/>
            <person name="Daum C."/>
            <person name="Ezra D."/>
            <person name="Gonzalez J."/>
            <person name="Henrissat B."/>
            <person name="Kuo A."/>
            <person name="Liang C."/>
            <person name="Lipzen A."/>
            <person name="Lutzoni F."/>
            <person name="Magnuson J."/>
            <person name="Mondo S."/>
            <person name="Nolan M."/>
            <person name="Ohm R."/>
            <person name="Pangilinan J."/>
            <person name="Park H.-J."/>
            <person name="Ramirez L."/>
            <person name="Alfaro M."/>
            <person name="Sun H."/>
            <person name="Tritt A."/>
            <person name="Yoshinaga Y."/>
            <person name="Zwiers L.-H."/>
            <person name="Turgeon B."/>
            <person name="Goodwin S."/>
            <person name="Spatafora J."/>
            <person name="Crous P."/>
            <person name="Grigoriev I."/>
        </authorList>
    </citation>
    <scope>NUCLEOTIDE SEQUENCE</scope>
    <source>
        <strain evidence="2">CBS 279.74</strain>
    </source>
</reference>
<protein>
    <submittedName>
        <fullName evidence="2">3-carboxy-cis,cis-mucoante lactonizing enzyme</fullName>
    </submittedName>
</protein>
<dbReference type="EMBL" id="MU005785">
    <property type="protein sequence ID" value="KAF2703787.1"/>
    <property type="molecule type" value="Genomic_DNA"/>
</dbReference>
<dbReference type="GO" id="GO:0017057">
    <property type="term" value="F:6-phosphogluconolactonase activity"/>
    <property type="evidence" value="ECO:0007669"/>
    <property type="project" value="TreeGrafter"/>
</dbReference>
<proteinExistence type="inferred from homology"/>
<dbReference type="PANTHER" id="PTHR30344:SF4">
    <property type="entry name" value="CYCLASE, PUTATIVE (AFU_ORTHOLOGUE AFUA_6G11580)-RELATED"/>
    <property type="match status" value="1"/>
</dbReference>
<evidence type="ECO:0000256" key="1">
    <source>
        <dbReference type="ARBA" id="ARBA00005564"/>
    </source>
</evidence>
<dbReference type="FunFam" id="2.130.10.10:FF:000244">
    <property type="entry name" value="Carboxy-cis,cis-muconate cyclase"/>
    <property type="match status" value="1"/>
</dbReference>
<comment type="similarity">
    <text evidence="1">Belongs to the cycloisomerase 2 family.</text>
</comment>
<evidence type="ECO:0000313" key="3">
    <source>
        <dbReference type="Proteomes" id="UP000799428"/>
    </source>
</evidence>
<keyword evidence="3" id="KW-1185">Reference proteome</keyword>